<dbReference type="InterPro" id="IPR000719">
    <property type="entry name" value="Prot_kinase_dom"/>
</dbReference>
<dbReference type="SUPFAM" id="SSF56112">
    <property type="entry name" value="Protein kinase-like (PK-like)"/>
    <property type="match status" value="1"/>
</dbReference>
<keyword evidence="2" id="KW-0808">Transferase</keyword>
<dbReference type="InterPro" id="IPR001245">
    <property type="entry name" value="Ser-Thr/Tyr_kinase_cat_dom"/>
</dbReference>
<dbReference type="InterPro" id="IPR011009">
    <property type="entry name" value="Kinase-like_dom_sf"/>
</dbReference>
<dbReference type="PROSITE" id="PS00108">
    <property type="entry name" value="PROTEIN_KINASE_ST"/>
    <property type="match status" value="1"/>
</dbReference>
<dbReference type="SMART" id="SM00220">
    <property type="entry name" value="S_TKc"/>
    <property type="match status" value="1"/>
</dbReference>
<organism evidence="3 4">
    <name type="scientific">Helianthus annuus</name>
    <name type="common">Common sunflower</name>
    <dbReference type="NCBI Taxonomy" id="4232"/>
    <lineage>
        <taxon>Eukaryota</taxon>
        <taxon>Viridiplantae</taxon>
        <taxon>Streptophyta</taxon>
        <taxon>Embryophyta</taxon>
        <taxon>Tracheophyta</taxon>
        <taxon>Spermatophyta</taxon>
        <taxon>Magnoliopsida</taxon>
        <taxon>eudicotyledons</taxon>
        <taxon>Gunneridae</taxon>
        <taxon>Pentapetalae</taxon>
        <taxon>asterids</taxon>
        <taxon>campanulids</taxon>
        <taxon>Asterales</taxon>
        <taxon>Asteraceae</taxon>
        <taxon>Asteroideae</taxon>
        <taxon>Heliantheae alliance</taxon>
        <taxon>Heliantheae</taxon>
        <taxon>Helianthus</taxon>
    </lineage>
</organism>
<dbReference type="PROSITE" id="PS50011">
    <property type="entry name" value="PROTEIN_KINASE_DOM"/>
    <property type="match status" value="1"/>
</dbReference>
<evidence type="ECO:0000313" key="2">
    <source>
        <dbReference type="EMBL" id="KAF5812820.1"/>
    </source>
</evidence>
<gene>
    <name evidence="3" type="ORF">HannXRQ_Chr09g0239151</name>
    <name evidence="2" type="ORF">HanXRQr2_Chr03g0090951</name>
</gene>
<dbReference type="EMBL" id="CM007898">
    <property type="protein sequence ID" value="OTG13533.1"/>
    <property type="molecule type" value="Genomic_DNA"/>
</dbReference>
<sequence>MKGKDELTEMSTVAIKRIFNRDDGQGKEGFLAEIDVLSRCEHPNIISLLGFCVEDNEMLLVYEHAPKKSLDGYLGSTNKVNPTWTQRLQMCIDIAHGLHYLHTNMGNKYGIIHRDIKSDNILLGENWEAKIADFGLSKVHHGYLHASTIKTNHIAGTNVYLDPEYARTGKLKKASDIYSFGVVLFEIFSGTLAYDQIYICENENGLAPIAKNTLKREHLTKYWIRK</sequence>
<reference evidence="2 4" key="1">
    <citation type="journal article" date="2017" name="Nature">
        <title>The sunflower genome provides insights into oil metabolism, flowering and Asterid evolution.</title>
        <authorList>
            <person name="Badouin H."/>
            <person name="Gouzy J."/>
            <person name="Grassa C.J."/>
            <person name="Murat F."/>
            <person name="Staton S.E."/>
            <person name="Cottret L."/>
            <person name="Lelandais-Briere C."/>
            <person name="Owens G.L."/>
            <person name="Carrere S."/>
            <person name="Mayjonade B."/>
            <person name="Legrand L."/>
            <person name="Gill N."/>
            <person name="Kane N.C."/>
            <person name="Bowers J.E."/>
            <person name="Hubner S."/>
            <person name="Bellec A."/>
            <person name="Berard A."/>
            <person name="Berges H."/>
            <person name="Blanchet N."/>
            <person name="Boniface M.C."/>
            <person name="Brunel D."/>
            <person name="Catrice O."/>
            <person name="Chaidir N."/>
            <person name="Claudel C."/>
            <person name="Donnadieu C."/>
            <person name="Faraut T."/>
            <person name="Fievet G."/>
            <person name="Helmstetter N."/>
            <person name="King M."/>
            <person name="Knapp S.J."/>
            <person name="Lai Z."/>
            <person name="Le Paslier M.C."/>
            <person name="Lippi Y."/>
            <person name="Lorenzon L."/>
            <person name="Mandel J.R."/>
            <person name="Marage G."/>
            <person name="Marchand G."/>
            <person name="Marquand E."/>
            <person name="Bret-Mestries E."/>
            <person name="Morien E."/>
            <person name="Nambeesan S."/>
            <person name="Nguyen T."/>
            <person name="Pegot-Espagnet P."/>
            <person name="Pouilly N."/>
            <person name="Raftis F."/>
            <person name="Sallet E."/>
            <person name="Schiex T."/>
            <person name="Thomas J."/>
            <person name="Vandecasteele C."/>
            <person name="Vares D."/>
            <person name="Vear F."/>
            <person name="Vautrin S."/>
            <person name="Crespi M."/>
            <person name="Mangin B."/>
            <person name="Burke J.M."/>
            <person name="Salse J."/>
            <person name="Munos S."/>
            <person name="Vincourt P."/>
            <person name="Rieseberg L.H."/>
            <person name="Langlade N.B."/>
        </authorList>
    </citation>
    <scope>NUCLEOTIDE SEQUENCE [LARGE SCALE GENOMIC DNA]</scope>
    <source>
        <strain evidence="4">cv. SF193</strain>
        <tissue evidence="2">Leaves</tissue>
    </source>
</reference>
<dbReference type="PANTHER" id="PTHR27003">
    <property type="entry name" value="OS07G0166700 PROTEIN"/>
    <property type="match status" value="1"/>
</dbReference>
<protein>
    <submittedName>
        <fullName evidence="3">Putative serine/threonine/dual specificity protein kinase, catalytic domain-containing protein</fullName>
    </submittedName>
</protein>
<dbReference type="GO" id="GO:0004714">
    <property type="term" value="F:transmembrane receptor protein tyrosine kinase activity"/>
    <property type="evidence" value="ECO:0007669"/>
    <property type="project" value="InterPro"/>
</dbReference>
<keyword evidence="4" id="KW-1185">Reference proteome</keyword>
<keyword evidence="3" id="KW-0418">Kinase</keyword>
<reference evidence="2" key="3">
    <citation type="submission" date="2020-06" db="EMBL/GenBank/DDBJ databases">
        <title>Helianthus annuus Genome sequencing and assembly Release 2.</title>
        <authorList>
            <person name="Gouzy J."/>
            <person name="Langlade N."/>
            <person name="Munos S."/>
        </authorList>
    </citation>
    <scope>NUCLEOTIDE SEQUENCE</scope>
    <source>
        <tissue evidence="2">Leaves</tissue>
    </source>
</reference>
<dbReference type="Pfam" id="PF07714">
    <property type="entry name" value="PK_Tyr_Ser-Thr"/>
    <property type="match status" value="1"/>
</dbReference>
<dbReference type="InterPro" id="IPR008271">
    <property type="entry name" value="Ser/Thr_kinase_AS"/>
</dbReference>
<dbReference type="Gramene" id="mRNA:HanXRQr2_Chr03g0090951">
    <property type="protein sequence ID" value="CDS:HanXRQr2_Chr03g0090951.1"/>
    <property type="gene ID" value="HanXRQr2_Chr03g0090951"/>
</dbReference>
<name>A0A251TS28_HELAN</name>
<dbReference type="Gene3D" id="1.10.510.10">
    <property type="entry name" value="Transferase(Phosphotransferase) domain 1"/>
    <property type="match status" value="1"/>
</dbReference>
<dbReference type="GO" id="GO:0005524">
    <property type="term" value="F:ATP binding"/>
    <property type="evidence" value="ECO:0007669"/>
    <property type="project" value="InterPro"/>
</dbReference>
<dbReference type="Proteomes" id="UP000215914">
    <property type="component" value="Chromosome 9"/>
</dbReference>
<dbReference type="AlphaFoldDB" id="A0A251TS28"/>
<dbReference type="InParanoid" id="A0A251TS28"/>
<dbReference type="PANTHER" id="PTHR27003:SF471">
    <property type="entry name" value="VASCULAR ENDOTHELIAL GROWTH FACTOR RECEPTOR 2 (VEGFR2)-RELATED"/>
    <property type="match status" value="1"/>
</dbReference>
<reference evidence="3" key="2">
    <citation type="submission" date="2017-02" db="EMBL/GenBank/DDBJ databases">
        <title>Sunflower complete genome.</title>
        <authorList>
            <person name="Langlade N."/>
            <person name="Munos S."/>
        </authorList>
    </citation>
    <scope>NUCLEOTIDE SEQUENCE [LARGE SCALE GENOMIC DNA]</scope>
    <source>
        <tissue evidence="3">Leaves</tissue>
    </source>
</reference>
<accession>A0A251TS28</accession>
<evidence type="ECO:0000313" key="4">
    <source>
        <dbReference type="Proteomes" id="UP000215914"/>
    </source>
</evidence>
<dbReference type="OMA" id="CVEDNEM"/>
<evidence type="ECO:0000313" key="3">
    <source>
        <dbReference type="EMBL" id="OTG13533.1"/>
    </source>
</evidence>
<feature type="domain" description="Protein kinase" evidence="1">
    <location>
        <begin position="1"/>
        <end position="226"/>
    </location>
</feature>
<dbReference type="InterPro" id="IPR045272">
    <property type="entry name" value="ANXUR1/2-like"/>
</dbReference>
<proteinExistence type="predicted"/>
<evidence type="ECO:0000259" key="1">
    <source>
        <dbReference type="PROSITE" id="PS50011"/>
    </source>
</evidence>
<dbReference type="EMBL" id="MNCJ02000318">
    <property type="protein sequence ID" value="KAF5812820.1"/>
    <property type="molecule type" value="Genomic_DNA"/>
</dbReference>